<evidence type="ECO:0000313" key="1">
    <source>
        <dbReference type="EMBL" id="MBW4561052.1"/>
    </source>
</evidence>
<dbReference type="Proteomes" id="UP000715781">
    <property type="component" value="Unassembled WGS sequence"/>
</dbReference>
<proteinExistence type="predicted"/>
<name>A0A951PWF9_9NOST</name>
<protein>
    <submittedName>
        <fullName evidence="1">Uncharacterized protein</fullName>
    </submittedName>
</protein>
<reference evidence="1" key="1">
    <citation type="submission" date="2021-05" db="EMBL/GenBank/DDBJ databases">
        <authorList>
            <person name="Pietrasiak N."/>
            <person name="Ward R."/>
            <person name="Stajich J.E."/>
            <person name="Kurbessoian T."/>
        </authorList>
    </citation>
    <scope>NUCLEOTIDE SEQUENCE</scope>
    <source>
        <strain evidence="1">JT2-VF2</strain>
    </source>
</reference>
<evidence type="ECO:0000313" key="2">
    <source>
        <dbReference type="Proteomes" id="UP000715781"/>
    </source>
</evidence>
<dbReference type="AlphaFoldDB" id="A0A951PWF9"/>
<accession>A0A951PWF9</accession>
<sequence length="185" mass="20455">MAFISTFELLLKPQLPKSITDTRPELSPLARKILQGYFLTIANVTNELVFLSLVVTTRTPGIERDKVLTVLDTTGGNDPVSSVFDSVGEIQKSRFTFPINANDTGLFILQPNALNEELLRKADFELRGYIEIYISSVSTAKTTQLLITPEHRGTFFGTDRAELGEIAYVLPLANGKSLFELGKDS</sequence>
<comment type="caution">
    <text evidence="1">The sequence shown here is derived from an EMBL/GenBank/DDBJ whole genome shotgun (WGS) entry which is preliminary data.</text>
</comment>
<reference evidence="1" key="2">
    <citation type="journal article" date="2022" name="Microbiol. Resour. Announc.">
        <title>Metagenome Sequencing to Explore Phylogenomics of Terrestrial Cyanobacteria.</title>
        <authorList>
            <person name="Ward R.D."/>
            <person name="Stajich J.E."/>
            <person name="Johansen J.R."/>
            <person name="Huntemann M."/>
            <person name="Clum A."/>
            <person name="Foster B."/>
            <person name="Foster B."/>
            <person name="Roux S."/>
            <person name="Palaniappan K."/>
            <person name="Varghese N."/>
            <person name="Mukherjee S."/>
            <person name="Reddy T.B.K."/>
            <person name="Daum C."/>
            <person name="Copeland A."/>
            <person name="Chen I.A."/>
            <person name="Ivanova N.N."/>
            <person name="Kyrpides N.C."/>
            <person name="Shapiro N."/>
            <person name="Eloe-Fadrosh E.A."/>
            <person name="Pietrasiak N."/>
        </authorList>
    </citation>
    <scope>NUCLEOTIDE SEQUENCE</scope>
    <source>
        <strain evidence="1">JT2-VF2</strain>
    </source>
</reference>
<dbReference type="EMBL" id="JAHHHN010000003">
    <property type="protein sequence ID" value="MBW4561052.1"/>
    <property type="molecule type" value="Genomic_DNA"/>
</dbReference>
<gene>
    <name evidence="1" type="ORF">KME32_07800</name>
</gene>
<organism evidence="1 2">
    <name type="scientific">Mojavia pulchra JT2-VF2</name>
    <dbReference type="NCBI Taxonomy" id="287848"/>
    <lineage>
        <taxon>Bacteria</taxon>
        <taxon>Bacillati</taxon>
        <taxon>Cyanobacteriota</taxon>
        <taxon>Cyanophyceae</taxon>
        <taxon>Nostocales</taxon>
        <taxon>Nostocaceae</taxon>
    </lineage>
</organism>